<keyword evidence="4 6" id="KW-1133">Transmembrane helix</keyword>
<feature type="transmembrane region" description="Helical" evidence="6">
    <location>
        <begin position="325"/>
        <end position="348"/>
    </location>
</feature>
<comment type="subcellular location">
    <subcellularLocation>
        <location evidence="1">Cell membrane</location>
        <topology evidence="1">Multi-pass membrane protein</topology>
    </subcellularLocation>
</comment>
<keyword evidence="5 6" id="KW-0472">Membrane</keyword>
<feature type="transmembrane region" description="Helical" evidence="6">
    <location>
        <begin position="297"/>
        <end position="319"/>
    </location>
</feature>
<feature type="transmembrane region" description="Helical" evidence="6">
    <location>
        <begin position="148"/>
        <end position="170"/>
    </location>
</feature>
<dbReference type="RefSeq" id="WP_027885541.1">
    <property type="nucleotide sequence ID" value="NZ_BMWY01000001.1"/>
</dbReference>
<dbReference type="Proteomes" id="UP000615593">
    <property type="component" value="Unassembled WGS sequence"/>
</dbReference>
<evidence type="ECO:0000256" key="1">
    <source>
        <dbReference type="ARBA" id="ARBA00004651"/>
    </source>
</evidence>
<feature type="transmembrane region" description="Helical" evidence="6">
    <location>
        <begin position="79"/>
        <end position="101"/>
    </location>
</feature>
<keyword evidence="8" id="KW-1185">Reference proteome</keyword>
<evidence type="ECO:0000256" key="2">
    <source>
        <dbReference type="ARBA" id="ARBA00022475"/>
    </source>
</evidence>
<evidence type="ECO:0000313" key="7">
    <source>
        <dbReference type="EMBL" id="GGZ47564.1"/>
    </source>
</evidence>
<dbReference type="PANTHER" id="PTHR30250">
    <property type="entry name" value="PST FAMILY PREDICTED COLANIC ACID TRANSPORTER"/>
    <property type="match status" value="1"/>
</dbReference>
<protein>
    <submittedName>
        <fullName evidence="7">LPS biosynthesis protein</fullName>
    </submittedName>
</protein>
<dbReference type="InterPro" id="IPR002797">
    <property type="entry name" value="Polysacc_synth"/>
</dbReference>
<dbReference type="GeneID" id="94368301"/>
<dbReference type="PANTHER" id="PTHR30250:SF30">
    <property type="entry name" value="LIPID III FLIPPASE"/>
    <property type="match status" value="1"/>
</dbReference>
<accession>A0ABQ3BJM3</accession>
<keyword evidence="3 6" id="KW-0812">Transmembrane</keyword>
<reference evidence="8" key="1">
    <citation type="journal article" date="2019" name="Int. J. Syst. Evol. Microbiol.">
        <title>The Global Catalogue of Microorganisms (GCM) 10K type strain sequencing project: providing services to taxonomists for standard genome sequencing and annotation.</title>
        <authorList>
            <consortium name="The Broad Institute Genomics Platform"/>
            <consortium name="The Broad Institute Genome Sequencing Center for Infectious Disease"/>
            <person name="Wu L."/>
            <person name="Ma J."/>
        </authorList>
    </citation>
    <scope>NUCLEOTIDE SEQUENCE [LARGE SCALE GENOMIC DNA]</scope>
    <source>
        <strain evidence="8">KCTC 12708</strain>
    </source>
</reference>
<evidence type="ECO:0000256" key="4">
    <source>
        <dbReference type="ARBA" id="ARBA00022989"/>
    </source>
</evidence>
<gene>
    <name evidence="7" type="ORF">GCM10008088_06460</name>
</gene>
<evidence type="ECO:0000313" key="8">
    <source>
        <dbReference type="Proteomes" id="UP000615593"/>
    </source>
</evidence>
<dbReference type="Pfam" id="PF01943">
    <property type="entry name" value="Polysacc_synt"/>
    <property type="match status" value="1"/>
</dbReference>
<feature type="transmembrane region" description="Helical" evidence="6">
    <location>
        <begin position="216"/>
        <end position="237"/>
    </location>
</feature>
<feature type="transmembrane region" description="Helical" evidence="6">
    <location>
        <begin position="116"/>
        <end position="136"/>
    </location>
</feature>
<proteinExistence type="predicted"/>
<dbReference type="CDD" id="cd13125">
    <property type="entry name" value="MATE_like_10"/>
    <property type="match status" value="1"/>
</dbReference>
<name>A0ABQ3BJM3_9FLAO</name>
<keyword evidence="2" id="KW-1003">Cell membrane</keyword>
<feature type="transmembrane region" description="Helical" evidence="6">
    <location>
        <begin position="360"/>
        <end position="380"/>
    </location>
</feature>
<feature type="transmembrane region" description="Helical" evidence="6">
    <location>
        <begin position="257"/>
        <end position="276"/>
    </location>
</feature>
<dbReference type="EMBL" id="BMWY01000001">
    <property type="protein sequence ID" value="GGZ47564.1"/>
    <property type="molecule type" value="Genomic_DNA"/>
</dbReference>
<evidence type="ECO:0000256" key="6">
    <source>
        <dbReference type="SAM" id="Phobius"/>
    </source>
</evidence>
<comment type="caution">
    <text evidence="7">The sequence shown here is derived from an EMBL/GenBank/DDBJ whole genome shotgun (WGS) entry which is preliminary data.</text>
</comment>
<feature type="transmembrane region" description="Helical" evidence="6">
    <location>
        <begin position="386"/>
        <end position="407"/>
    </location>
</feature>
<evidence type="ECO:0000256" key="5">
    <source>
        <dbReference type="ARBA" id="ARBA00023136"/>
    </source>
</evidence>
<dbReference type="InterPro" id="IPR044550">
    <property type="entry name" value="WzxE"/>
</dbReference>
<organism evidence="7 8">
    <name type="scientific">Mesonia mobilis</name>
    <dbReference type="NCBI Taxonomy" id="369791"/>
    <lineage>
        <taxon>Bacteria</taxon>
        <taxon>Pseudomonadati</taxon>
        <taxon>Bacteroidota</taxon>
        <taxon>Flavobacteriia</taxon>
        <taxon>Flavobacteriales</taxon>
        <taxon>Flavobacteriaceae</taxon>
        <taxon>Mesonia</taxon>
    </lineage>
</organism>
<feature type="transmembrane region" description="Helical" evidence="6">
    <location>
        <begin position="176"/>
        <end position="195"/>
    </location>
</feature>
<sequence>MNFFRTSILSGIQTVISMGLGLLTNKFIAIFIGTEGFAVIGQLKDFLKITLSLGQLGFDKGIVKYVSTHKENPEQLKKYLSTIFISQFVISIIIASLSVIFSKQILSYLTNLNSYTTYFILIAISILPMVFFTTAMSILNGLHEIKKYILISIVSNVLASVCALLLIYHYRLKGVFINLALIQLINFIVLLLFILKKPFRLDWFREKFHKKEFKKLSRFSLMMIVGTITLSVTLIAIRKYINSQLGIDYTGYWESLWRLSGIFVTVLTSAFGFYLLPTFSKLYTKHLRKEIFNIWKITIPISITAGAIVILFRDFFITLVYTEEFLVISSLLFFQILGDIIKINSWVLGNLILAKVHVKTFIGVQIGWSLTFFILSVSLIPKLGFVGIAVAYLISYILHFLFMNIYFSKLLWKRSIRI</sequence>
<evidence type="ECO:0000256" key="3">
    <source>
        <dbReference type="ARBA" id="ARBA00022692"/>
    </source>
</evidence>
<dbReference type="InterPro" id="IPR050833">
    <property type="entry name" value="Poly_Biosynth_Transport"/>
</dbReference>